<dbReference type="RefSeq" id="WP_377496515.1">
    <property type="nucleotide sequence ID" value="NZ_JBHMDO010000030.1"/>
</dbReference>
<dbReference type="InterPro" id="IPR046028">
    <property type="entry name" value="DUF5986"/>
</dbReference>
<gene>
    <name evidence="2" type="ORF">ACFFSY_17960</name>
</gene>
<dbReference type="EMBL" id="JBHMDO010000030">
    <property type="protein sequence ID" value="MFB9327816.1"/>
    <property type="molecule type" value="Genomic_DNA"/>
</dbReference>
<dbReference type="Proteomes" id="UP001589747">
    <property type="component" value="Unassembled WGS sequence"/>
</dbReference>
<keyword evidence="3" id="KW-1185">Reference proteome</keyword>
<sequence length="254" mass="29560">MLKQVSLDSSFTGMLVRSFTEGTDQVISEIKEEYGMDTGNFKNGGAWDIRFRRIKSTALQHNLVVLTRRRGIWNFVCAIDLDTGNLYIFSKEKNLDKVVKNFGKRKIHYFHAFVSLNSGPVDFDNQQMLLFESLTEEYEYKRLMEVQRILGDEYPLVKRVIFVVAQEVNRKIIGVEAKLFNRYFELVDKLDLSMYIAKDEYSDLSLPAELDEDEEESLSTIPKIKQSIKNRRLSSDDKIPVKKSDKNNEEEETV</sequence>
<proteinExistence type="predicted"/>
<evidence type="ECO:0000256" key="1">
    <source>
        <dbReference type="SAM" id="MobiDB-lite"/>
    </source>
</evidence>
<dbReference type="Pfam" id="PF19448">
    <property type="entry name" value="DUF5986"/>
    <property type="match status" value="1"/>
</dbReference>
<comment type="caution">
    <text evidence="2">The sequence shown here is derived from an EMBL/GenBank/DDBJ whole genome shotgun (WGS) entry which is preliminary data.</text>
</comment>
<feature type="region of interest" description="Disordered" evidence="1">
    <location>
        <begin position="229"/>
        <end position="254"/>
    </location>
</feature>
<accession>A0ABV5KRJ1</accession>
<organism evidence="2 3">
    <name type="scientific">Paenibacillus aurantiacus</name>
    <dbReference type="NCBI Taxonomy" id="1936118"/>
    <lineage>
        <taxon>Bacteria</taxon>
        <taxon>Bacillati</taxon>
        <taxon>Bacillota</taxon>
        <taxon>Bacilli</taxon>
        <taxon>Bacillales</taxon>
        <taxon>Paenibacillaceae</taxon>
        <taxon>Paenibacillus</taxon>
    </lineage>
</organism>
<evidence type="ECO:0000313" key="3">
    <source>
        <dbReference type="Proteomes" id="UP001589747"/>
    </source>
</evidence>
<protein>
    <submittedName>
        <fullName evidence="2">DUF5986 family protein</fullName>
    </submittedName>
</protein>
<name>A0ABV5KRJ1_9BACL</name>
<evidence type="ECO:0000313" key="2">
    <source>
        <dbReference type="EMBL" id="MFB9327816.1"/>
    </source>
</evidence>
<reference evidence="2 3" key="1">
    <citation type="submission" date="2024-09" db="EMBL/GenBank/DDBJ databases">
        <authorList>
            <person name="Sun Q."/>
            <person name="Mori K."/>
        </authorList>
    </citation>
    <scope>NUCLEOTIDE SEQUENCE [LARGE SCALE GENOMIC DNA]</scope>
    <source>
        <strain evidence="2 3">TISTR 2452</strain>
    </source>
</reference>
<feature type="compositionally biased region" description="Basic and acidic residues" evidence="1">
    <location>
        <begin position="233"/>
        <end position="247"/>
    </location>
</feature>